<evidence type="ECO:0000313" key="9">
    <source>
        <dbReference type="EMBL" id="AYD39708.1"/>
    </source>
</evidence>
<evidence type="ECO:0000256" key="3">
    <source>
        <dbReference type="ARBA" id="ARBA00022692"/>
    </source>
</evidence>
<reference evidence="9 10" key="1">
    <citation type="journal article" date="2019" name="Int. J. Syst. Evol. Microbiol.">
        <title>Clostridium fermenticellae sp. nov., isolated from the mud in a fermentation cellar for the production of the Chinese liquor, baijiu.</title>
        <authorList>
            <person name="Xu P.X."/>
            <person name="Chai L.J."/>
            <person name="Qiu T."/>
            <person name="Zhang X.J."/>
            <person name="Lu Z.M."/>
            <person name="Xiao C."/>
            <person name="Wang S.T."/>
            <person name="Shen C.H."/>
            <person name="Shi J.S."/>
            <person name="Xu Z.H."/>
        </authorList>
    </citation>
    <scope>NUCLEOTIDE SEQUENCE [LARGE SCALE GENOMIC DNA]</scope>
    <source>
        <strain evidence="9 10">JN500901</strain>
    </source>
</reference>
<keyword evidence="5 7" id="KW-0472">Membrane</keyword>
<sequence length="413" mass="47624">MKIKYALMGISSRFFYSFLIITQLTFGFYSIYENINMYKRVNSETNKVERFFKDKKAYKLEAEEFNFNANSSNFKTIVDIFKTMEKSKKYTFVRNSGSGMMIPTFNNYKQFQASGEFHAVVDGKTYFQTKDMCINRPYIKMYPLNVQKGRMFTDDEFNFIGDNNVFPIIIGANYSKYFKVGDKIPMDSRIGKIVGILKENEYSPGDVSQIGERYVNLNNYIISTDASYKNEVSLCDSTLFNTNYIIFDNSTEQSEINSELSKIKKALNAVPAIRNANMRDLSKYITQDRDMLEEQYEIISITSISVIIFVCITFIISILDSVDKRKKEYGIHIMSGGTLSDIAKITYWEIFITFFISYVITGSIIYYRDGKLININSLILLFIIVLIISLAAAVIPVIKIFKLNINELVKGDE</sequence>
<dbReference type="RefSeq" id="WP_119970557.1">
    <property type="nucleotide sequence ID" value="NZ_CP032416.1"/>
</dbReference>
<evidence type="ECO:0000256" key="7">
    <source>
        <dbReference type="SAM" id="Phobius"/>
    </source>
</evidence>
<name>A0A386H2B0_9CLOT</name>
<comment type="similarity">
    <text evidence="6">Belongs to the ABC-4 integral membrane protein family.</text>
</comment>
<keyword evidence="3 7" id="KW-0812">Transmembrane</keyword>
<dbReference type="PANTHER" id="PTHR30572:SF4">
    <property type="entry name" value="ABC TRANSPORTER PERMEASE YTRF"/>
    <property type="match status" value="1"/>
</dbReference>
<dbReference type="EMBL" id="CP032416">
    <property type="protein sequence ID" value="AYD39708.1"/>
    <property type="molecule type" value="Genomic_DNA"/>
</dbReference>
<dbReference type="InterPro" id="IPR050250">
    <property type="entry name" value="Macrolide_Exporter_MacB"/>
</dbReference>
<feature type="domain" description="ABC3 transporter permease C-terminal" evidence="8">
    <location>
        <begin position="303"/>
        <end position="405"/>
    </location>
</feature>
<feature type="transmembrane region" description="Helical" evidence="7">
    <location>
        <begin position="14"/>
        <end position="32"/>
    </location>
</feature>
<dbReference type="GO" id="GO:0005886">
    <property type="term" value="C:plasma membrane"/>
    <property type="evidence" value="ECO:0007669"/>
    <property type="project" value="UniProtKB-SubCell"/>
</dbReference>
<dbReference type="InterPro" id="IPR003838">
    <property type="entry name" value="ABC3_permease_C"/>
</dbReference>
<proteinExistence type="inferred from homology"/>
<evidence type="ECO:0000256" key="6">
    <source>
        <dbReference type="ARBA" id="ARBA00038076"/>
    </source>
</evidence>
<protein>
    <submittedName>
        <fullName evidence="9">ABC transporter permease</fullName>
    </submittedName>
</protein>
<evidence type="ECO:0000259" key="8">
    <source>
        <dbReference type="Pfam" id="PF02687"/>
    </source>
</evidence>
<accession>A0A386H2B0</accession>
<feature type="transmembrane region" description="Helical" evidence="7">
    <location>
        <begin position="378"/>
        <end position="398"/>
    </location>
</feature>
<feature type="transmembrane region" description="Helical" evidence="7">
    <location>
        <begin position="345"/>
        <end position="366"/>
    </location>
</feature>
<keyword evidence="4 7" id="KW-1133">Transmembrane helix</keyword>
<dbReference type="Proteomes" id="UP000266301">
    <property type="component" value="Chromosome"/>
</dbReference>
<evidence type="ECO:0000256" key="5">
    <source>
        <dbReference type="ARBA" id="ARBA00023136"/>
    </source>
</evidence>
<dbReference type="KEGG" id="cfer:D4Z93_03890"/>
<dbReference type="GO" id="GO:0022857">
    <property type="term" value="F:transmembrane transporter activity"/>
    <property type="evidence" value="ECO:0007669"/>
    <property type="project" value="TreeGrafter"/>
</dbReference>
<evidence type="ECO:0000256" key="2">
    <source>
        <dbReference type="ARBA" id="ARBA00022475"/>
    </source>
</evidence>
<dbReference type="Pfam" id="PF02687">
    <property type="entry name" value="FtsX"/>
    <property type="match status" value="1"/>
</dbReference>
<comment type="subcellular location">
    <subcellularLocation>
        <location evidence="1">Cell membrane</location>
        <topology evidence="1">Multi-pass membrane protein</topology>
    </subcellularLocation>
</comment>
<keyword evidence="10" id="KW-1185">Reference proteome</keyword>
<dbReference type="AlphaFoldDB" id="A0A386H2B0"/>
<keyword evidence="2" id="KW-1003">Cell membrane</keyword>
<evidence type="ECO:0000256" key="4">
    <source>
        <dbReference type="ARBA" id="ARBA00022989"/>
    </source>
</evidence>
<dbReference type="OrthoDB" id="1897773at2"/>
<evidence type="ECO:0000256" key="1">
    <source>
        <dbReference type="ARBA" id="ARBA00004651"/>
    </source>
</evidence>
<evidence type="ECO:0000313" key="10">
    <source>
        <dbReference type="Proteomes" id="UP000266301"/>
    </source>
</evidence>
<feature type="transmembrane region" description="Helical" evidence="7">
    <location>
        <begin position="298"/>
        <end position="319"/>
    </location>
</feature>
<gene>
    <name evidence="9" type="ORF">D4Z93_03890</name>
</gene>
<organism evidence="9 10">
    <name type="scientific">Clostridium fermenticellae</name>
    <dbReference type="NCBI Taxonomy" id="2068654"/>
    <lineage>
        <taxon>Bacteria</taxon>
        <taxon>Bacillati</taxon>
        <taxon>Bacillota</taxon>
        <taxon>Clostridia</taxon>
        <taxon>Eubacteriales</taxon>
        <taxon>Clostridiaceae</taxon>
        <taxon>Clostridium</taxon>
    </lineage>
</organism>
<dbReference type="PANTHER" id="PTHR30572">
    <property type="entry name" value="MEMBRANE COMPONENT OF TRANSPORTER-RELATED"/>
    <property type="match status" value="1"/>
</dbReference>